<dbReference type="EMBL" id="CAJEWN010000924">
    <property type="protein sequence ID" value="CAD2192135.1"/>
    <property type="molecule type" value="Genomic_DNA"/>
</dbReference>
<dbReference type="InterPro" id="IPR043136">
    <property type="entry name" value="B30.2/SPRY_sf"/>
</dbReference>
<sequence>MAQEGLSPNSDWILVEKEGDDFEKPSTNSDNIQKKFEEEKKEMVTLKRKNNFLENELKEMDLKEIEEIKQDFQKLIEENNEQLKAEKDEKINYLEEKIKKTNDLFEKKFGDLIKLNNLTGNKYANFIKIKNKWSEIEYICKCCSNKCININKLNGINGNGYGNIINDENIKYINCLEGEKNFNVYVYAENSFNKPKHCFNYSLYYFEIECNFEEELNKDEKYMSIGLKNSSTHKSIRFSAMNDKVFNEKNESFKLDNTSWNNNDIFGCGLVYPPTNKLDEYPYVFFTQNGKQIGKAVLLKENFNSYKPYVRVECCSIEANFGNDLESKPFNYDISKHSILDEFY</sequence>
<dbReference type="OrthoDB" id="5902696at2759"/>
<evidence type="ECO:0000256" key="1">
    <source>
        <dbReference type="SAM" id="MobiDB-lite"/>
    </source>
</evidence>
<feature type="compositionally biased region" description="Polar residues" evidence="1">
    <location>
        <begin position="1"/>
        <end position="10"/>
    </location>
</feature>
<dbReference type="Proteomes" id="UP000580250">
    <property type="component" value="Unassembled WGS sequence"/>
</dbReference>
<protein>
    <submittedName>
        <fullName evidence="2">Uncharacterized protein</fullName>
    </submittedName>
</protein>
<reference evidence="2 3" key="1">
    <citation type="submission" date="2020-08" db="EMBL/GenBank/DDBJ databases">
        <authorList>
            <person name="Koutsovoulos G."/>
            <person name="Danchin GJ E."/>
        </authorList>
    </citation>
    <scope>NUCLEOTIDE SEQUENCE [LARGE SCALE GENOMIC DNA]</scope>
</reference>
<accession>A0A6V7WYW2</accession>
<name>A0A6V7WYW2_MELEN</name>
<evidence type="ECO:0000313" key="2">
    <source>
        <dbReference type="EMBL" id="CAD2192135.1"/>
    </source>
</evidence>
<organism evidence="2 3">
    <name type="scientific">Meloidogyne enterolobii</name>
    <name type="common">Root-knot nematode worm</name>
    <name type="synonym">Meloidogyne mayaguensis</name>
    <dbReference type="NCBI Taxonomy" id="390850"/>
    <lineage>
        <taxon>Eukaryota</taxon>
        <taxon>Metazoa</taxon>
        <taxon>Ecdysozoa</taxon>
        <taxon>Nematoda</taxon>
        <taxon>Chromadorea</taxon>
        <taxon>Rhabditida</taxon>
        <taxon>Tylenchina</taxon>
        <taxon>Tylenchomorpha</taxon>
        <taxon>Tylenchoidea</taxon>
        <taxon>Meloidogynidae</taxon>
        <taxon>Meloidogyninae</taxon>
        <taxon>Meloidogyne</taxon>
    </lineage>
</organism>
<dbReference type="Gene3D" id="2.60.120.920">
    <property type="match status" value="1"/>
</dbReference>
<evidence type="ECO:0000313" key="3">
    <source>
        <dbReference type="Proteomes" id="UP000580250"/>
    </source>
</evidence>
<comment type="caution">
    <text evidence="2">The sequence shown here is derived from an EMBL/GenBank/DDBJ whole genome shotgun (WGS) entry which is preliminary data.</text>
</comment>
<feature type="region of interest" description="Disordered" evidence="1">
    <location>
        <begin position="1"/>
        <end position="31"/>
    </location>
</feature>
<dbReference type="AlphaFoldDB" id="A0A6V7WYW2"/>
<proteinExistence type="predicted"/>
<gene>
    <name evidence="2" type="ORF">MENT_LOCUS45007</name>
</gene>